<comment type="similarity">
    <text evidence="3">Belongs to the DHNA family.</text>
</comment>
<evidence type="ECO:0000256" key="3">
    <source>
        <dbReference type="ARBA" id="ARBA00005708"/>
    </source>
</evidence>
<evidence type="ECO:0000313" key="10">
    <source>
        <dbReference type="Proteomes" id="UP000538147"/>
    </source>
</evidence>
<dbReference type="GO" id="GO:0046656">
    <property type="term" value="P:folic acid biosynthetic process"/>
    <property type="evidence" value="ECO:0007669"/>
    <property type="project" value="UniProtKB-KW"/>
</dbReference>
<keyword evidence="6 9" id="KW-0456">Lyase</keyword>
<organism evidence="9 10">
    <name type="scientific">Polymorphobacter multimanifer</name>
    <dbReference type="NCBI Taxonomy" id="1070431"/>
    <lineage>
        <taxon>Bacteria</taxon>
        <taxon>Pseudomonadati</taxon>
        <taxon>Pseudomonadota</taxon>
        <taxon>Alphaproteobacteria</taxon>
        <taxon>Sphingomonadales</taxon>
        <taxon>Sphingosinicellaceae</taxon>
        <taxon>Polymorphobacter</taxon>
    </lineage>
</organism>
<dbReference type="PANTHER" id="PTHR42844:SF1">
    <property type="entry name" value="DIHYDRONEOPTERIN ALDOLASE 1-RELATED"/>
    <property type="match status" value="1"/>
</dbReference>
<reference evidence="9 10" key="1">
    <citation type="submission" date="2020-08" db="EMBL/GenBank/DDBJ databases">
        <title>Genomic Encyclopedia of Type Strains, Phase IV (KMG-IV): sequencing the most valuable type-strain genomes for metagenomic binning, comparative biology and taxonomic classification.</title>
        <authorList>
            <person name="Goeker M."/>
        </authorList>
    </citation>
    <scope>NUCLEOTIDE SEQUENCE [LARGE SCALE GENOMIC DNA]</scope>
    <source>
        <strain evidence="9 10">DSM 102189</strain>
    </source>
</reference>
<evidence type="ECO:0000256" key="1">
    <source>
        <dbReference type="ARBA" id="ARBA00001353"/>
    </source>
</evidence>
<dbReference type="Proteomes" id="UP000538147">
    <property type="component" value="Unassembled WGS sequence"/>
</dbReference>
<comment type="catalytic activity">
    <reaction evidence="1">
        <text>7,8-dihydroneopterin = 6-hydroxymethyl-7,8-dihydropterin + glycolaldehyde</text>
        <dbReference type="Rhea" id="RHEA:10540"/>
        <dbReference type="ChEBI" id="CHEBI:17001"/>
        <dbReference type="ChEBI" id="CHEBI:17071"/>
        <dbReference type="ChEBI" id="CHEBI:44841"/>
        <dbReference type="EC" id="4.1.2.25"/>
    </reaction>
</comment>
<dbReference type="NCBIfam" id="TIGR00526">
    <property type="entry name" value="folB_dom"/>
    <property type="match status" value="1"/>
</dbReference>
<evidence type="ECO:0000259" key="8">
    <source>
        <dbReference type="SMART" id="SM00905"/>
    </source>
</evidence>
<dbReference type="EMBL" id="JACIIV010000019">
    <property type="protein sequence ID" value="MBB6228434.1"/>
    <property type="molecule type" value="Genomic_DNA"/>
</dbReference>
<name>A0A841L768_9SPHN</name>
<gene>
    <name evidence="9" type="ORF">FHS79_002621</name>
</gene>
<evidence type="ECO:0000256" key="5">
    <source>
        <dbReference type="ARBA" id="ARBA00022909"/>
    </source>
</evidence>
<dbReference type="Pfam" id="PF02152">
    <property type="entry name" value="FolB"/>
    <property type="match status" value="1"/>
</dbReference>
<dbReference type="GO" id="GO:0004150">
    <property type="term" value="F:dihydroneopterin aldolase activity"/>
    <property type="evidence" value="ECO:0007669"/>
    <property type="project" value="UniProtKB-EC"/>
</dbReference>
<keyword evidence="5" id="KW-0289">Folate biosynthesis</keyword>
<keyword evidence="10" id="KW-1185">Reference proteome</keyword>
<proteinExistence type="inferred from homology"/>
<evidence type="ECO:0000256" key="7">
    <source>
        <dbReference type="ARBA" id="ARBA00032903"/>
    </source>
</evidence>
<dbReference type="SUPFAM" id="SSF55620">
    <property type="entry name" value="Tetrahydrobiopterin biosynthesis enzymes-like"/>
    <property type="match status" value="1"/>
</dbReference>
<evidence type="ECO:0000313" key="9">
    <source>
        <dbReference type="EMBL" id="MBB6228434.1"/>
    </source>
</evidence>
<dbReference type="PANTHER" id="PTHR42844">
    <property type="entry name" value="DIHYDRONEOPTERIN ALDOLASE 1-RELATED"/>
    <property type="match status" value="1"/>
</dbReference>
<evidence type="ECO:0000256" key="2">
    <source>
        <dbReference type="ARBA" id="ARBA00005013"/>
    </source>
</evidence>
<sequence>MTMMIDEMPLVALAAIDGLVPEALRPRSRKIMIEGLELELDIGFHAAEIGVPQRLLITIEVWVTASAFASHDVVSDAWDYHVLRDAVTALAHARRFNLQETLAQAIYDLVAARQGVLALRVSTRKPDVYPDCEAAGVEIASFATVPTRG</sequence>
<dbReference type="SMART" id="SM00905">
    <property type="entry name" value="FolB"/>
    <property type="match status" value="1"/>
</dbReference>
<dbReference type="EC" id="4.1.2.25" evidence="4"/>
<dbReference type="Gene3D" id="3.30.1130.10">
    <property type="match status" value="1"/>
</dbReference>
<dbReference type="InterPro" id="IPR043133">
    <property type="entry name" value="GTP-CH-I_C/QueF"/>
</dbReference>
<dbReference type="AlphaFoldDB" id="A0A841L768"/>
<comment type="caution">
    <text evidence="9">The sequence shown here is derived from an EMBL/GenBank/DDBJ whole genome shotgun (WGS) entry which is preliminary data.</text>
</comment>
<evidence type="ECO:0000256" key="6">
    <source>
        <dbReference type="ARBA" id="ARBA00023239"/>
    </source>
</evidence>
<dbReference type="InterPro" id="IPR006156">
    <property type="entry name" value="Dihydroneopterin_aldolase"/>
</dbReference>
<comment type="pathway">
    <text evidence="2">Cofactor biosynthesis; tetrahydrofolate biosynthesis; 2-amino-4-hydroxy-6-hydroxymethyl-7,8-dihydropteridine diphosphate from 7,8-dihydroneopterin triphosphate: step 3/4.</text>
</comment>
<accession>A0A841L768</accession>
<dbReference type="RefSeq" id="WP_243452873.1">
    <property type="nucleotide sequence ID" value="NZ_BMOX01000019.1"/>
</dbReference>
<protein>
    <recommendedName>
        <fullName evidence="4">dihydroneopterin aldolase</fullName>
        <ecNumber evidence="4">4.1.2.25</ecNumber>
    </recommendedName>
    <alternativeName>
        <fullName evidence="7">7,8-dihydroneopterin aldolase</fullName>
    </alternativeName>
</protein>
<feature type="domain" description="Dihydroneopterin aldolase/epimerase" evidence="8">
    <location>
        <begin position="31"/>
        <end position="141"/>
    </location>
</feature>
<dbReference type="GO" id="GO:0005737">
    <property type="term" value="C:cytoplasm"/>
    <property type="evidence" value="ECO:0007669"/>
    <property type="project" value="TreeGrafter"/>
</dbReference>
<dbReference type="InterPro" id="IPR006157">
    <property type="entry name" value="FolB_dom"/>
</dbReference>
<evidence type="ECO:0000256" key="4">
    <source>
        <dbReference type="ARBA" id="ARBA00013043"/>
    </source>
</evidence>